<dbReference type="EMBL" id="JBAGNM010000017">
    <property type="protein sequence ID" value="MEW6955324.1"/>
    <property type="molecule type" value="Genomic_DNA"/>
</dbReference>
<comment type="caution">
    <text evidence="3">The sequence shown here is derived from an EMBL/GenBank/DDBJ whole genome shotgun (WGS) entry which is preliminary data.</text>
</comment>
<dbReference type="InterPro" id="IPR017969">
    <property type="entry name" value="Heavy-metal-associated_CS"/>
</dbReference>
<dbReference type="SUPFAM" id="SSF55008">
    <property type="entry name" value="HMA, heavy metal-associated domain"/>
    <property type="match status" value="1"/>
</dbReference>
<protein>
    <submittedName>
        <fullName evidence="3">Heavy-metal-associated domain-containing protein</fullName>
    </submittedName>
</protein>
<evidence type="ECO:0000313" key="3">
    <source>
        <dbReference type="EMBL" id="MEW6955324.1"/>
    </source>
</evidence>
<keyword evidence="4" id="KW-1185">Reference proteome</keyword>
<dbReference type="InterPro" id="IPR036163">
    <property type="entry name" value="HMA_dom_sf"/>
</dbReference>
<dbReference type="Proteomes" id="UP001555100">
    <property type="component" value="Unassembled WGS sequence"/>
</dbReference>
<proteinExistence type="predicted"/>
<feature type="domain" description="HMA" evidence="2">
    <location>
        <begin position="2"/>
        <end position="69"/>
    </location>
</feature>
<reference evidence="3 4" key="1">
    <citation type="submission" date="2024-01" db="EMBL/GenBank/DDBJ databases">
        <title>Genomic analysis and antimicrobial resistance profiles of Trueperella pyogenes isolated from domestic and wild animals.</title>
        <authorList>
            <person name="Magossi G."/>
            <person name="Gzyl K.E."/>
            <person name="Holman D.B."/>
            <person name="Amat S."/>
        </authorList>
    </citation>
    <scope>NUCLEOTIDE SEQUENCE [LARGE SCALE GENOMIC DNA]</scope>
    <source>
        <strain evidence="3 4">1494</strain>
    </source>
</reference>
<evidence type="ECO:0000313" key="4">
    <source>
        <dbReference type="Proteomes" id="UP001555100"/>
    </source>
</evidence>
<gene>
    <name evidence="3" type="ORF">V3M73_09890</name>
</gene>
<dbReference type="RefSeq" id="WP_354672069.1">
    <property type="nucleotide sequence ID" value="NZ_CP158015.1"/>
</dbReference>
<dbReference type="Pfam" id="PF00403">
    <property type="entry name" value="HMA"/>
    <property type="match status" value="1"/>
</dbReference>
<accession>A0ABV3NDN3</accession>
<dbReference type="PROSITE" id="PS50846">
    <property type="entry name" value="HMA_2"/>
    <property type="match status" value="1"/>
</dbReference>
<dbReference type="CDD" id="cd00371">
    <property type="entry name" value="HMA"/>
    <property type="match status" value="1"/>
</dbReference>
<dbReference type="InterPro" id="IPR006121">
    <property type="entry name" value="HMA_dom"/>
</dbReference>
<dbReference type="PROSITE" id="PS01047">
    <property type="entry name" value="HMA_1"/>
    <property type="match status" value="1"/>
</dbReference>
<name>A0ABV3NDN3_9ACTO</name>
<keyword evidence="1" id="KW-0479">Metal-binding</keyword>
<sequence length="74" mass="7832">MTTLTLKVDGMTCQHCVAHVTEELTALPGVDSVAVTLAEGTSDVLVTTSAEIADANLREAIDEAGNYTVREIIR</sequence>
<organism evidence="3 4">
    <name type="scientific">Trueperella pyogenes</name>
    <dbReference type="NCBI Taxonomy" id="1661"/>
    <lineage>
        <taxon>Bacteria</taxon>
        <taxon>Bacillati</taxon>
        <taxon>Actinomycetota</taxon>
        <taxon>Actinomycetes</taxon>
        <taxon>Actinomycetales</taxon>
        <taxon>Actinomycetaceae</taxon>
        <taxon>Trueperella</taxon>
    </lineage>
</organism>
<evidence type="ECO:0000256" key="1">
    <source>
        <dbReference type="ARBA" id="ARBA00022723"/>
    </source>
</evidence>
<evidence type="ECO:0000259" key="2">
    <source>
        <dbReference type="PROSITE" id="PS50846"/>
    </source>
</evidence>
<dbReference type="Gene3D" id="3.30.70.100">
    <property type="match status" value="1"/>
</dbReference>